<sequence length="51" mass="5598">MKRQVLVLIAVVYGTYPLLSQNVSITDINFLNALIEIGVDTNGDNIISYEG</sequence>
<accession>X0XNL0</accession>
<comment type="caution">
    <text evidence="1">The sequence shown here is derived from an EMBL/GenBank/DDBJ whole genome shotgun (WGS) entry which is preliminary data.</text>
</comment>
<organism evidence="1">
    <name type="scientific">marine sediment metagenome</name>
    <dbReference type="NCBI Taxonomy" id="412755"/>
    <lineage>
        <taxon>unclassified sequences</taxon>
        <taxon>metagenomes</taxon>
        <taxon>ecological metagenomes</taxon>
    </lineage>
</organism>
<protein>
    <submittedName>
        <fullName evidence="1">Uncharacterized protein</fullName>
    </submittedName>
</protein>
<name>X0XNL0_9ZZZZ</name>
<feature type="non-terminal residue" evidence="1">
    <location>
        <position position="51"/>
    </location>
</feature>
<proteinExistence type="predicted"/>
<dbReference type="EMBL" id="BARS01030873">
    <property type="protein sequence ID" value="GAG26526.1"/>
    <property type="molecule type" value="Genomic_DNA"/>
</dbReference>
<gene>
    <name evidence="1" type="ORF">S01H1_48097</name>
</gene>
<evidence type="ECO:0000313" key="1">
    <source>
        <dbReference type="EMBL" id="GAG26526.1"/>
    </source>
</evidence>
<reference evidence="1" key="1">
    <citation type="journal article" date="2014" name="Front. Microbiol.">
        <title>High frequency of phylogenetically diverse reductive dehalogenase-homologous genes in deep subseafloor sedimentary metagenomes.</title>
        <authorList>
            <person name="Kawai M."/>
            <person name="Futagami T."/>
            <person name="Toyoda A."/>
            <person name="Takaki Y."/>
            <person name="Nishi S."/>
            <person name="Hori S."/>
            <person name="Arai W."/>
            <person name="Tsubouchi T."/>
            <person name="Morono Y."/>
            <person name="Uchiyama I."/>
            <person name="Ito T."/>
            <person name="Fujiyama A."/>
            <person name="Inagaki F."/>
            <person name="Takami H."/>
        </authorList>
    </citation>
    <scope>NUCLEOTIDE SEQUENCE</scope>
    <source>
        <strain evidence="1">Expedition CK06-06</strain>
    </source>
</reference>
<dbReference type="AlphaFoldDB" id="X0XNL0"/>